<dbReference type="GO" id="GO:0009707">
    <property type="term" value="C:chloroplast outer membrane"/>
    <property type="evidence" value="ECO:0007669"/>
    <property type="project" value="UniProtKB-SubCell"/>
</dbReference>
<evidence type="ECO:0000259" key="4">
    <source>
        <dbReference type="Pfam" id="PF01103"/>
    </source>
</evidence>
<dbReference type="Gramene" id="Psat05G0788600-T1">
    <property type="protein sequence ID" value="KAI5413480.1"/>
    <property type="gene ID" value="KIW84_057886"/>
</dbReference>
<reference evidence="5 6" key="1">
    <citation type="journal article" date="2022" name="Nat. Genet.">
        <title>Improved pea reference genome and pan-genome highlight genomic features and evolutionary characteristics.</title>
        <authorList>
            <person name="Yang T."/>
            <person name="Liu R."/>
            <person name="Luo Y."/>
            <person name="Hu S."/>
            <person name="Wang D."/>
            <person name="Wang C."/>
            <person name="Pandey M.K."/>
            <person name="Ge S."/>
            <person name="Xu Q."/>
            <person name="Li N."/>
            <person name="Li G."/>
            <person name="Huang Y."/>
            <person name="Saxena R.K."/>
            <person name="Ji Y."/>
            <person name="Li M."/>
            <person name="Yan X."/>
            <person name="He Y."/>
            <person name="Liu Y."/>
            <person name="Wang X."/>
            <person name="Xiang C."/>
            <person name="Varshney R.K."/>
            <person name="Ding H."/>
            <person name="Gao S."/>
            <person name="Zong X."/>
        </authorList>
    </citation>
    <scope>NUCLEOTIDE SEQUENCE [LARGE SCALE GENOMIC DNA]</scope>
    <source>
        <strain evidence="5 6">cv. Zhongwan 6</strain>
    </source>
</reference>
<feature type="domain" description="Bacterial surface antigen (D15)" evidence="4">
    <location>
        <begin position="16"/>
        <end position="288"/>
    </location>
</feature>
<evidence type="ECO:0000256" key="1">
    <source>
        <dbReference type="ARBA" id="ARBA00022805"/>
    </source>
</evidence>
<dbReference type="EMBL" id="JAMSHJ010000005">
    <property type="protein sequence ID" value="KAI5413480.1"/>
    <property type="molecule type" value="Genomic_DNA"/>
</dbReference>
<dbReference type="GO" id="GO:0009658">
    <property type="term" value="P:chloroplast organization"/>
    <property type="evidence" value="ECO:0007669"/>
    <property type="project" value="TreeGrafter"/>
</dbReference>
<accession>A0A9D5APH4</accession>
<sequence length="294" mass="32407">MVKLTSLSVSGSITTGNFLYPQDDLAFKLEYTHPYWDGLDDPRNRTLHVNCFNSRKTSPTFIAGPGVDELPPVWIDRAGSFTPQSKFTYGLVMEEITTRDENFKIIAEAAKVLPNGSLLLNGPPTSLNGTGIDRMAFLQANITRDNTRFVNEALFGVRSMFQVDQGTKSPFFNRYLLTLTRFFQLMSVEEGDGKSPPPVLVLHGRHGGCFGDLPSYDAFALGGPYSVRGYGMGELGVSRNMLEDVMGNPSEVYRRMGQGSSYGIGAIIGNARAEYAIDHNSGTGAFFFRFGDRF</sequence>
<dbReference type="Gene3D" id="2.40.160.50">
    <property type="entry name" value="membrane protein fhac: a member of the omp85/tpsb transporter family"/>
    <property type="match status" value="1"/>
</dbReference>
<proteinExistence type="predicted"/>
<gene>
    <name evidence="5" type="ORF">KIW84_057886</name>
</gene>
<keyword evidence="1" id="KW-1002">Plastid outer membrane</keyword>
<evidence type="ECO:0000256" key="2">
    <source>
        <dbReference type="ARBA" id="ARBA00023136"/>
    </source>
</evidence>
<dbReference type="GO" id="GO:0045037">
    <property type="term" value="P:protein import into chloroplast stroma"/>
    <property type="evidence" value="ECO:0007669"/>
    <property type="project" value="TreeGrafter"/>
</dbReference>
<comment type="subcellular location">
    <subcellularLocation>
        <location evidence="3">Plastid</location>
        <location evidence="3">Chloroplast outer membrane</location>
    </subcellularLocation>
</comment>
<evidence type="ECO:0000313" key="6">
    <source>
        <dbReference type="Proteomes" id="UP001058974"/>
    </source>
</evidence>
<organism evidence="5 6">
    <name type="scientific">Pisum sativum</name>
    <name type="common">Garden pea</name>
    <name type="synonym">Lathyrus oleraceus</name>
    <dbReference type="NCBI Taxonomy" id="3888"/>
    <lineage>
        <taxon>Eukaryota</taxon>
        <taxon>Viridiplantae</taxon>
        <taxon>Streptophyta</taxon>
        <taxon>Embryophyta</taxon>
        <taxon>Tracheophyta</taxon>
        <taxon>Spermatophyta</taxon>
        <taxon>Magnoliopsida</taxon>
        <taxon>eudicotyledons</taxon>
        <taxon>Gunneridae</taxon>
        <taxon>Pentapetalae</taxon>
        <taxon>rosids</taxon>
        <taxon>fabids</taxon>
        <taxon>Fabales</taxon>
        <taxon>Fabaceae</taxon>
        <taxon>Papilionoideae</taxon>
        <taxon>50 kb inversion clade</taxon>
        <taxon>NPAAA clade</taxon>
        <taxon>Hologalegina</taxon>
        <taxon>IRL clade</taxon>
        <taxon>Fabeae</taxon>
        <taxon>Lathyrus</taxon>
    </lineage>
</organism>
<name>A0A9D5APH4_PEA</name>
<comment type="caution">
    <text evidence="5">The sequence shown here is derived from an EMBL/GenBank/DDBJ whole genome shotgun (WGS) entry which is preliminary data.</text>
</comment>
<dbReference type="InterPro" id="IPR039910">
    <property type="entry name" value="D15-like"/>
</dbReference>
<dbReference type="InterPro" id="IPR000184">
    <property type="entry name" value="Bac_surfAg_D15"/>
</dbReference>
<evidence type="ECO:0000313" key="5">
    <source>
        <dbReference type="EMBL" id="KAI5413480.1"/>
    </source>
</evidence>
<dbReference type="PANTHER" id="PTHR12815">
    <property type="entry name" value="SORTING AND ASSEMBLY MACHINERY SAMM50 PROTEIN FAMILY MEMBER"/>
    <property type="match status" value="1"/>
</dbReference>
<keyword evidence="6" id="KW-1185">Reference proteome</keyword>
<keyword evidence="1" id="KW-0934">Plastid</keyword>
<dbReference type="PANTHER" id="PTHR12815:SF42">
    <property type="entry name" value="BACTERIAL SURFACE ANTIGEN (D15) DOMAIN-CONTAINING PROTEIN"/>
    <property type="match status" value="1"/>
</dbReference>
<dbReference type="Proteomes" id="UP001058974">
    <property type="component" value="Chromosome 5"/>
</dbReference>
<evidence type="ECO:0000256" key="3">
    <source>
        <dbReference type="ARBA" id="ARBA00024013"/>
    </source>
</evidence>
<protein>
    <submittedName>
        <fullName evidence="5">Protein toc75</fullName>
    </submittedName>
</protein>
<dbReference type="AlphaFoldDB" id="A0A9D5APH4"/>
<keyword evidence="2" id="KW-0472">Membrane</keyword>
<dbReference type="Pfam" id="PF01103">
    <property type="entry name" value="Omp85"/>
    <property type="match status" value="1"/>
</dbReference>